<sequence>MRKMPRILLITGFLGAGKTTLIKNIITAFEGKIGLIVNEFGKAGFDGKWLYSKGIELIELVNGSIFCSCLEPKFIDAIKTMLAKKPDLIIVESSGLSDPNNMGFVLSKATESKELLPEFLGAITVIDASRVELIENFPVLQKQIEVAKLILLNKSDLTNHETLEKMSGIVHKLNPKTRILKTRFCVVPDLGKKIFNTPEKPCATPGVSTNTPQSREKSVLLKTSGASPEGILSFLKEFSPEVLRIKGEIETSRGWYRIDCTGSQVNFEKLENHSPDSCMVIISSREKPIIKELKRIWSRYNDRKISLK</sequence>
<dbReference type="CDD" id="cd03112">
    <property type="entry name" value="CobW-like"/>
    <property type="match status" value="1"/>
</dbReference>
<gene>
    <name evidence="2" type="ORF">AT15_05635</name>
</gene>
<dbReference type="PANTHER" id="PTHR13748">
    <property type="entry name" value="COBW-RELATED"/>
    <property type="match status" value="1"/>
</dbReference>
<evidence type="ECO:0000259" key="1">
    <source>
        <dbReference type="Pfam" id="PF02492"/>
    </source>
</evidence>
<comment type="caution">
    <text evidence="2">The sequence shown here is derived from an EMBL/GenBank/DDBJ whole genome shotgun (WGS) entry which is preliminary data.</text>
</comment>
<dbReference type="SUPFAM" id="SSF52540">
    <property type="entry name" value="P-loop containing nucleoside triphosphate hydrolases"/>
    <property type="match status" value="1"/>
</dbReference>
<dbReference type="InterPro" id="IPR051316">
    <property type="entry name" value="Zinc-reg_GTPase_activator"/>
</dbReference>
<reference evidence="2 3" key="1">
    <citation type="submission" date="2014-02" db="EMBL/GenBank/DDBJ databases">
        <title>Kosmotoga genome sequencing.</title>
        <authorList>
            <person name="Pollo S.M."/>
            <person name="Charchuk R."/>
            <person name="Nesbo C.L."/>
        </authorList>
    </citation>
    <scope>NUCLEOTIDE SEQUENCE [LARGE SCALE GENOMIC DNA]</scope>
    <source>
        <strain evidence="2 3">S304</strain>
    </source>
</reference>
<evidence type="ECO:0000313" key="2">
    <source>
        <dbReference type="EMBL" id="OAA31554.1"/>
    </source>
</evidence>
<dbReference type="Proteomes" id="UP000077339">
    <property type="component" value="Unassembled WGS sequence"/>
</dbReference>
<accession>A0A182C811</accession>
<dbReference type="AlphaFoldDB" id="A0A182C811"/>
<proteinExistence type="predicted"/>
<dbReference type="EMBL" id="JFHK01000003">
    <property type="protein sequence ID" value="OAA31554.1"/>
    <property type="molecule type" value="Genomic_DNA"/>
</dbReference>
<name>A0A182C811_9BACT</name>
<dbReference type="Pfam" id="PF02492">
    <property type="entry name" value="cobW"/>
    <property type="match status" value="1"/>
</dbReference>
<evidence type="ECO:0000313" key="3">
    <source>
        <dbReference type="Proteomes" id="UP000077339"/>
    </source>
</evidence>
<dbReference type="InterPro" id="IPR003495">
    <property type="entry name" value="CobW/HypB/UreG_nucleotide-bd"/>
</dbReference>
<dbReference type="InterPro" id="IPR027417">
    <property type="entry name" value="P-loop_NTPase"/>
</dbReference>
<dbReference type="STRING" id="1453497.AT15_05635"/>
<dbReference type="Gene3D" id="3.40.50.300">
    <property type="entry name" value="P-loop containing nucleotide triphosphate hydrolases"/>
    <property type="match status" value="1"/>
</dbReference>
<dbReference type="PATRIC" id="fig|1453497.3.peg.1122"/>
<protein>
    <recommendedName>
        <fullName evidence="1">CobW/HypB/UreG nucleotide-binding domain-containing protein</fullName>
    </recommendedName>
</protein>
<organism evidence="2 3">
    <name type="scientific">Kosmotoga arenicorallina S304</name>
    <dbReference type="NCBI Taxonomy" id="1453497"/>
    <lineage>
        <taxon>Bacteria</taxon>
        <taxon>Thermotogati</taxon>
        <taxon>Thermotogota</taxon>
        <taxon>Thermotogae</taxon>
        <taxon>Kosmotogales</taxon>
        <taxon>Kosmotogaceae</taxon>
        <taxon>Kosmotoga</taxon>
    </lineage>
</organism>
<dbReference type="PANTHER" id="PTHR13748:SF62">
    <property type="entry name" value="COBW DOMAIN-CONTAINING PROTEIN"/>
    <property type="match status" value="1"/>
</dbReference>
<feature type="domain" description="CobW/HypB/UreG nucleotide-binding" evidence="1">
    <location>
        <begin position="8"/>
        <end position="180"/>
    </location>
</feature>
<keyword evidence="3" id="KW-1185">Reference proteome</keyword>
<dbReference type="GO" id="GO:0005737">
    <property type="term" value="C:cytoplasm"/>
    <property type="evidence" value="ECO:0007669"/>
    <property type="project" value="TreeGrafter"/>
</dbReference>